<keyword evidence="2" id="KW-0808">Transferase</keyword>
<accession>A0AC58NSZ3</accession>
<gene>
    <name evidence="2" type="primary">HEMK1</name>
</gene>
<keyword evidence="1" id="KW-1185">Reference proteome</keyword>
<dbReference type="Proteomes" id="UP001732780">
    <property type="component" value="Chromosome 17"/>
</dbReference>
<evidence type="ECO:0000313" key="1">
    <source>
        <dbReference type="Proteomes" id="UP001732780"/>
    </source>
</evidence>
<sequence length="498" mass="54941">MLRALLSGLGWRGGIWGCTFTSWRPHLPLARLLNVTELVNHWTAVFEKRGIPEARESSEYIVAHVLGAKTFQSLRPELWTQPLTPWQLQYIQELSSYRLQRMPVQYILGEWDFQGLSLKMVPPVFIPRRETEELVEWVLEEVTQRSRVVRAQGGPLILEVGCGSGAISLSLLSKLPQSQVIAVDKGEAAICLANENAHRLQLQDRIRIIPLDVTLEDSWAHILPWGPVDLIVSNPPYVFHRDMEQLAPEILSYEDPVALDGGEEGMDIISHILALAPRLLKDSGSIFLEVDPRHPELVGSWLQSRPDLFLNLVTVRRDFCGSLGHSSTSDGFPDGLTLLASGSLLRKNLGKHAPSWAGNRPRRAGAAALKVACPPHQPSTHTHAGPMPQRDQLCAGRALPCEGVSGQLCWALMPWLHFLVHLPNLPKQGWGQKRVDTFTGGGAAPGHPGLPWVQQHISEWGSPPGGAGEAGAGLESLEHSGLRAERYGWLTLRSTQGE</sequence>
<keyword evidence="2" id="KW-0489">Methyltransferase</keyword>
<proteinExistence type="predicted"/>
<evidence type="ECO:0000313" key="2">
    <source>
        <dbReference type="RefSeq" id="XP_074200907.1"/>
    </source>
</evidence>
<protein>
    <submittedName>
        <fullName evidence="2">MTRF1L release factor glutamine methyltransferase isoform X1</fullName>
    </submittedName>
</protein>
<organism evidence="1 2">
    <name type="scientific">Camelus bactrianus</name>
    <name type="common">Bactrian camel</name>
    <dbReference type="NCBI Taxonomy" id="9837"/>
    <lineage>
        <taxon>Eukaryota</taxon>
        <taxon>Metazoa</taxon>
        <taxon>Chordata</taxon>
        <taxon>Craniata</taxon>
        <taxon>Vertebrata</taxon>
        <taxon>Euteleostomi</taxon>
        <taxon>Mammalia</taxon>
        <taxon>Eutheria</taxon>
        <taxon>Laurasiatheria</taxon>
        <taxon>Artiodactyla</taxon>
        <taxon>Tylopoda</taxon>
        <taxon>Camelidae</taxon>
        <taxon>Camelus</taxon>
    </lineage>
</organism>
<dbReference type="RefSeq" id="XP_074200907.1">
    <property type="nucleotide sequence ID" value="XM_074344806.1"/>
</dbReference>
<reference evidence="2" key="1">
    <citation type="submission" date="2025-08" db="UniProtKB">
        <authorList>
            <consortium name="RefSeq"/>
        </authorList>
    </citation>
    <scope>IDENTIFICATION</scope>
    <source>
        <tissue evidence="2">Blood</tissue>
    </source>
</reference>
<name>A0AC58NSZ3_CAMBA</name>